<sequence>MSMQAQPALWYGVTDHPTKHLVCLILLKDPKTNLRKTTWTSTTAAIVQAMRHQNSCLCWYPAFKDSQKSLKSGASACLDPAEMPLPPLVAHIPPDPKPIISLCWHT</sequence>
<organism evidence="1">
    <name type="scientific">Octactis speculum</name>
    <dbReference type="NCBI Taxonomy" id="3111310"/>
    <lineage>
        <taxon>Eukaryota</taxon>
        <taxon>Sar</taxon>
        <taxon>Stramenopiles</taxon>
        <taxon>Ochrophyta</taxon>
        <taxon>Dictyochophyceae</taxon>
        <taxon>Dictyochales</taxon>
        <taxon>Dictyochaceae</taxon>
        <taxon>Octactis</taxon>
    </lineage>
</organism>
<dbReference type="AlphaFoldDB" id="A0A7S2D0G8"/>
<accession>A0A7S2D0G8</accession>
<proteinExistence type="predicted"/>
<gene>
    <name evidence="1" type="ORF">DSPE1174_LOCUS18395</name>
</gene>
<protein>
    <submittedName>
        <fullName evidence="1">Uncharacterized protein</fullName>
    </submittedName>
</protein>
<dbReference type="EMBL" id="HBGS01035604">
    <property type="protein sequence ID" value="CAD9440674.1"/>
    <property type="molecule type" value="Transcribed_RNA"/>
</dbReference>
<name>A0A7S2D0G8_9STRA</name>
<evidence type="ECO:0000313" key="1">
    <source>
        <dbReference type="EMBL" id="CAD9440674.1"/>
    </source>
</evidence>
<reference evidence="1" key="1">
    <citation type="submission" date="2021-01" db="EMBL/GenBank/DDBJ databases">
        <authorList>
            <person name="Corre E."/>
            <person name="Pelletier E."/>
            <person name="Niang G."/>
            <person name="Scheremetjew M."/>
            <person name="Finn R."/>
            <person name="Kale V."/>
            <person name="Holt S."/>
            <person name="Cochrane G."/>
            <person name="Meng A."/>
            <person name="Brown T."/>
            <person name="Cohen L."/>
        </authorList>
    </citation>
    <scope>NUCLEOTIDE SEQUENCE</scope>
    <source>
        <strain evidence="1">CCMP1381</strain>
    </source>
</reference>